<dbReference type="GO" id="GO:0052689">
    <property type="term" value="F:carboxylic ester hydrolase activity"/>
    <property type="evidence" value="ECO:0007669"/>
    <property type="project" value="UniProtKB-ARBA"/>
</dbReference>
<dbReference type="RefSeq" id="WP_140736706.1">
    <property type="nucleotide sequence ID" value="NZ_RCZM01000001.1"/>
</dbReference>
<dbReference type="Pfam" id="PF08530">
    <property type="entry name" value="PepX_C"/>
    <property type="match status" value="1"/>
</dbReference>
<dbReference type="Gene3D" id="3.40.50.1820">
    <property type="entry name" value="alpha/beta hydrolase"/>
    <property type="match status" value="2"/>
</dbReference>
<keyword evidence="3" id="KW-0732">Signal</keyword>
<feature type="domain" description="Xaa-Pro dipeptidyl-peptidase C-terminal" evidence="4">
    <location>
        <begin position="396"/>
        <end position="629"/>
    </location>
</feature>
<dbReference type="InterPro" id="IPR013736">
    <property type="entry name" value="Xaa-Pro_dipept_C"/>
</dbReference>
<dbReference type="PANTHER" id="PTHR22946:SF9">
    <property type="entry name" value="POLYKETIDE TRANSFERASE AF380"/>
    <property type="match status" value="1"/>
</dbReference>
<feature type="signal peptide" evidence="3">
    <location>
        <begin position="1"/>
        <end position="31"/>
    </location>
</feature>
<dbReference type="PANTHER" id="PTHR22946">
    <property type="entry name" value="DIENELACTONE HYDROLASE DOMAIN-CONTAINING PROTEIN-RELATED"/>
    <property type="match status" value="1"/>
</dbReference>
<evidence type="ECO:0000259" key="4">
    <source>
        <dbReference type="SMART" id="SM00939"/>
    </source>
</evidence>
<dbReference type="Proteomes" id="UP000317722">
    <property type="component" value="Unassembled WGS sequence"/>
</dbReference>
<evidence type="ECO:0000256" key="1">
    <source>
        <dbReference type="ARBA" id="ARBA00008645"/>
    </source>
</evidence>
<reference evidence="5 6" key="1">
    <citation type="journal article" date="2019" name="Environ. Microbiol.">
        <title>Species interactions and distinct microbial communities in high Arctic permafrost affected cryosols are associated with the CH4 and CO2 gas fluxes.</title>
        <authorList>
            <person name="Altshuler I."/>
            <person name="Hamel J."/>
            <person name="Turney S."/>
            <person name="Magnuson E."/>
            <person name="Levesque R."/>
            <person name="Greer C."/>
            <person name="Whyte L.G."/>
        </authorList>
    </citation>
    <scope>NUCLEOTIDE SEQUENCE [LARGE SCALE GENOMIC DNA]</scope>
    <source>
        <strain evidence="5 6">S9.3A</strain>
    </source>
</reference>
<gene>
    <name evidence="5" type="ORF">EAH86_00665</name>
</gene>
<accession>A0A502CZT8</accession>
<dbReference type="EMBL" id="RCZM01000001">
    <property type="protein sequence ID" value="TPG19065.1"/>
    <property type="molecule type" value="Genomic_DNA"/>
</dbReference>
<comment type="caution">
    <text evidence="5">The sequence shown here is derived from an EMBL/GenBank/DDBJ whole genome shotgun (WGS) entry which is preliminary data.</text>
</comment>
<dbReference type="InterPro" id="IPR029058">
    <property type="entry name" value="AB_hydrolase_fold"/>
</dbReference>
<evidence type="ECO:0000313" key="5">
    <source>
        <dbReference type="EMBL" id="TPG19065.1"/>
    </source>
</evidence>
<keyword evidence="6" id="KW-1185">Reference proteome</keyword>
<sequence length="634" mass="65556">MSRRTSFRTRSVAVLATAALTGIALGSHASAAPVTAAAPSAAPLDSVDTYTGLKFTVPAGKNDLGQPQTCTIDADLYKPHSASSAARVPAILTTNGFGGSKADQAGLGEAFAKRGYAVLSYTGLGFPDSGCKISLDDPGVDGKAATSLVTFLGGGGSTAYTSSQVGGAAGGPGTLGVNFTVLDNPATHDPRLGMIGGSYGGQIQFATAAVDSRVDTLVPLITWNDLRYSLAPNNTSFTSGVTYANSTPGTEKIGWSGLFFGVGIADGLQGAAIDPTRNVGCPNFVLEACQAKATLDTLGYPTSSTYQLTDRVSVAHYIDKVKIPTFLIQGENDTLFNLQEATATYRSMKARGVPVTMAWQSWGHSGGTGTNTGAAPGELDLTGQHIEDTYLGLRIKNWFDHYLKRSAISTGPEFSYFRDWVGYTGSAAPAYASAGSFPVGSRKALYLSSADELVSAKSAILPGSTTWSNPGLGAAASYSEISGLEGQVDLPDGVTTPFDTPGTFGAWTTPAQSKPLTIVGAPTLDVRFESPVSAATQSAGPSGQLQVFAKLYDIAPDGSKTLVHKLISPVRVADVTQSVHIELPAIVHRVDAGHRLQLVLASTDAAYKNAYAVQPVTVRASPLSPATLSLPVVP</sequence>
<dbReference type="Gene3D" id="2.60.120.260">
    <property type="entry name" value="Galactose-binding domain-like"/>
    <property type="match status" value="1"/>
</dbReference>
<comment type="similarity">
    <text evidence="1">Belongs to the AB hydrolase superfamily.</text>
</comment>
<evidence type="ECO:0000313" key="6">
    <source>
        <dbReference type="Proteomes" id="UP000317722"/>
    </source>
</evidence>
<feature type="chain" id="PRO_5021390106" description="Xaa-Pro dipeptidyl-peptidase C-terminal domain-containing protein" evidence="3">
    <location>
        <begin position="32"/>
        <end position="634"/>
    </location>
</feature>
<dbReference type="SMART" id="SM00939">
    <property type="entry name" value="PepX_C"/>
    <property type="match status" value="1"/>
</dbReference>
<dbReference type="SUPFAM" id="SSF53474">
    <property type="entry name" value="alpha/beta-Hydrolases"/>
    <property type="match status" value="1"/>
</dbReference>
<evidence type="ECO:0000256" key="2">
    <source>
        <dbReference type="ARBA" id="ARBA00022801"/>
    </source>
</evidence>
<dbReference type="InterPro" id="IPR050261">
    <property type="entry name" value="FrsA_esterase"/>
</dbReference>
<dbReference type="SUPFAM" id="SSF49785">
    <property type="entry name" value="Galactose-binding domain-like"/>
    <property type="match status" value="1"/>
</dbReference>
<proteinExistence type="inferred from homology"/>
<evidence type="ECO:0000256" key="3">
    <source>
        <dbReference type="SAM" id="SignalP"/>
    </source>
</evidence>
<dbReference type="InterPro" id="IPR008979">
    <property type="entry name" value="Galactose-bd-like_sf"/>
</dbReference>
<dbReference type="GO" id="GO:0008239">
    <property type="term" value="F:dipeptidyl-peptidase activity"/>
    <property type="evidence" value="ECO:0007669"/>
    <property type="project" value="InterPro"/>
</dbReference>
<name>A0A502CZT8_9MICO</name>
<dbReference type="AlphaFoldDB" id="A0A502CZT8"/>
<dbReference type="OrthoDB" id="9804819at2"/>
<dbReference type="Pfam" id="PF02129">
    <property type="entry name" value="Peptidase_S15"/>
    <property type="match status" value="1"/>
</dbReference>
<organism evidence="5 6">
    <name type="scientific">Pedococcus bigeumensis</name>
    <dbReference type="NCBI Taxonomy" id="433644"/>
    <lineage>
        <taxon>Bacteria</taxon>
        <taxon>Bacillati</taxon>
        <taxon>Actinomycetota</taxon>
        <taxon>Actinomycetes</taxon>
        <taxon>Micrococcales</taxon>
        <taxon>Intrasporangiaceae</taxon>
        <taxon>Pedococcus</taxon>
    </lineage>
</organism>
<dbReference type="InterPro" id="IPR000383">
    <property type="entry name" value="Xaa-Pro-like_dom"/>
</dbReference>
<keyword evidence="2" id="KW-0378">Hydrolase</keyword>
<protein>
    <recommendedName>
        <fullName evidence="4">Xaa-Pro dipeptidyl-peptidase C-terminal domain-containing protein</fullName>
    </recommendedName>
</protein>